<dbReference type="EMBL" id="JAVDWU010000002">
    <property type="protein sequence ID" value="MDR7148979.1"/>
    <property type="molecule type" value="Genomic_DNA"/>
</dbReference>
<gene>
    <name evidence="7" type="ORF">J2W49_000928</name>
</gene>
<keyword evidence="2" id="KW-0378">Hydrolase</keyword>
<proteinExistence type="inferred from homology"/>
<feature type="region of interest" description="Disordered" evidence="5">
    <location>
        <begin position="151"/>
        <end position="172"/>
    </location>
</feature>
<comment type="caution">
    <text evidence="7">The sequence shown here is derived from an EMBL/GenBank/DDBJ whole genome shotgun (WGS) entry which is preliminary data.</text>
</comment>
<keyword evidence="8" id="KW-1185">Reference proteome</keyword>
<sequence>MITTRLLNPRTLLRPDDLRAIVAAVPSLRGDAGQPDERTKRTGFVVLQLAEGGLTPEADAADSLAAVLKQGQLGALADLLKSLGLSKGRRLITAVSPKRLREMEERAERSPLPPLRSLRAYWLLDLRGQPHDIDAVVKRLMATPGVAQAYEHRSGDDPANNPGNDPFNAMQGYQDAAPDGIDARWAWTQPGGFGQGIGVCDVEQGWRLTHEDLAAAAPSLIFNDNRASSFNHGCAVLGEMVSVDNAVGVVGIASAASPVLCSSHFDAGLGVSGFVADAVIAAVDQMAAGDVMLIEVQTSFLPAEIVDDTFDAIRLASALGIVVCAAAGNGSSNLDTFTNAGGLQILNPASADFRDSGAIMVGACLSPLPHNRKAASNFGARLDCFAWGEDVVTTGTGDLDDGGGNPDQAYAGDFQNTSAATPTIAGAALIVQSTHAAATGARLSPMQMRAILSNPLTGTAQGGGVAGNIGIMPNLRAILDGNLGVVADVYLRDNVGDDGSVPTAGAISASPDIIVLPGTVPDPNAAFGEGSGTENANNLGSQVQGGQDNFIYVRMKNRGGTDATGVQAQVFWSPVSTLVTPALWNAIGTTTPVDVPVGDTLVVTDALTWPAAEVPATGHYCFVGILDHAADPAPVLPSPTDFDGFRAFIRNQNNVTWRNFNVVEAVEEPSADPSVHHFLIANFPKERRFFDFVIQRRLSREVRVTLDVPAALAKAFVAGLEMDYKLDKARQRAQIVLPSAPYMRVPRVLLPADARLDCRITFKGVAKQARAGQSLSIAQVFEGEEVGRVTWRFERKRKAIKG</sequence>
<comment type="caution">
    <text evidence="4">Lacks conserved residue(s) required for the propagation of feature annotation.</text>
</comment>
<evidence type="ECO:0000256" key="2">
    <source>
        <dbReference type="ARBA" id="ARBA00022801"/>
    </source>
</evidence>
<dbReference type="PROSITE" id="PS51892">
    <property type="entry name" value="SUBTILASE"/>
    <property type="match status" value="1"/>
</dbReference>
<dbReference type="PRINTS" id="PR00723">
    <property type="entry name" value="SUBTILISIN"/>
</dbReference>
<feature type="domain" description="Peptidase S8/S53" evidence="6">
    <location>
        <begin position="225"/>
        <end position="456"/>
    </location>
</feature>
<name>A0ABU1WIB5_9BURK</name>
<dbReference type="Pfam" id="PF00082">
    <property type="entry name" value="Peptidase_S8"/>
    <property type="match status" value="1"/>
</dbReference>
<accession>A0ABU1WIB5</accession>
<dbReference type="Gene3D" id="3.40.50.200">
    <property type="entry name" value="Peptidase S8/S53 domain"/>
    <property type="match status" value="1"/>
</dbReference>
<keyword evidence="3" id="KW-0720">Serine protease</keyword>
<evidence type="ECO:0000313" key="7">
    <source>
        <dbReference type="EMBL" id="MDR7148979.1"/>
    </source>
</evidence>
<comment type="similarity">
    <text evidence="4">Belongs to the peptidase S8 family.</text>
</comment>
<evidence type="ECO:0000313" key="8">
    <source>
        <dbReference type="Proteomes" id="UP001265700"/>
    </source>
</evidence>
<dbReference type="InterPro" id="IPR000209">
    <property type="entry name" value="Peptidase_S8/S53_dom"/>
</dbReference>
<organism evidence="7 8">
    <name type="scientific">Hydrogenophaga palleronii</name>
    <dbReference type="NCBI Taxonomy" id="65655"/>
    <lineage>
        <taxon>Bacteria</taxon>
        <taxon>Pseudomonadati</taxon>
        <taxon>Pseudomonadota</taxon>
        <taxon>Betaproteobacteria</taxon>
        <taxon>Burkholderiales</taxon>
        <taxon>Comamonadaceae</taxon>
        <taxon>Hydrogenophaga</taxon>
    </lineage>
</organism>
<evidence type="ECO:0000256" key="5">
    <source>
        <dbReference type="SAM" id="MobiDB-lite"/>
    </source>
</evidence>
<dbReference type="RefSeq" id="WP_310312226.1">
    <property type="nucleotide sequence ID" value="NZ_JAVDWU010000002.1"/>
</dbReference>
<dbReference type="InterPro" id="IPR015500">
    <property type="entry name" value="Peptidase_S8_subtilisin-rel"/>
</dbReference>
<evidence type="ECO:0000256" key="1">
    <source>
        <dbReference type="ARBA" id="ARBA00022670"/>
    </source>
</evidence>
<protein>
    <recommendedName>
        <fullName evidence="6">Peptidase S8/S53 domain-containing protein</fullName>
    </recommendedName>
</protein>
<dbReference type="Proteomes" id="UP001265700">
    <property type="component" value="Unassembled WGS sequence"/>
</dbReference>
<dbReference type="SUPFAM" id="SSF52743">
    <property type="entry name" value="Subtilisin-like"/>
    <property type="match status" value="1"/>
</dbReference>
<reference evidence="7 8" key="1">
    <citation type="submission" date="2023-07" db="EMBL/GenBank/DDBJ databases">
        <title>Sorghum-associated microbial communities from plants grown in Nebraska, USA.</title>
        <authorList>
            <person name="Schachtman D."/>
        </authorList>
    </citation>
    <scope>NUCLEOTIDE SEQUENCE [LARGE SCALE GENOMIC DNA]</scope>
    <source>
        <strain evidence="7 8">4249</strain>
    </source>
</reference>
<keyword evidence="1" id="KW-0645">Protease</keyword>
<evidence type="ECO:0000259" key="6">
    <source>
        <dbReference type="Pfam" id="PF00082"/>
    </source>
</evidence>
<evidence type="ECO:0000256" key="4">
    <source>
        <dbReference type="PROSITE-ProRule" id="PRU01240"/>
    </source>
</evidence>
<dbReference type="InterPro" id="IPR036852">
    <property type="entry name" value="Peptidase_S8/S53_dom_sf"/>
</dbReference>
<evidence type="ECO:0000256" key="3">
    <source>
        <dbReference type="ARBA" id="ARBA00022825"/>
    </source>
</evidence>